<dbReference type="EMBL" id="CM042015">
    <property type="protein sequence ID" value="KAI3708404.1"/>
    <property type="molecule type" value="Genomic_DNA"/>
</dbReference>
<keyword evidence="2" id="KW-1185">Reference proteome</keyword>
<sequence length="485" mass="54736">MGSSVAERCIPHNSKKSVLPKSSSSMESKLKASSSPGNPSLKRKNKMLEQNKILSVKKLVKTQPHKISSGSAKLLQDSRKIQMSSNVAGTSSNLKQQESNEVLRKYRDFKKFDIVEDYSDHHYKGSNSSKMQASLDFIEFPPKNWAKTIQQEWKILEKDLPDTIFVRAYESRMDLLRAVIIGAQGTPYHDGLFFFDVCFPYNYPTVPPHFEDLVIGHFHDRAVTILTICRGYIKGVWVGANGVKVKGSKGFGKNVEQYMGTLVGAFKAIGVEDVDEFVPKLEVKNVDKSVPQSRSLAQKIRAFFGNDFWKTSSLRKERKRASIHDITTIDTTMMVQPPPPTNIYSCGGAPPQRGMNIKKPLGTLIEDQHLDVEFSKKKEKKLYLSMINSEHDRNQAINQIWNYFFQSIINTVGTFSVGSHIRCFVNGTEQREEADFEIRDVAAPSSAKRPTSRFEMGERIWPTIRPYEAPARMPGMKSPDGIAIS</sequence>
<name>A0ACB9ADV1_CICIN</name>
<gene>
    <name evidence="1" type="ORF">L2E82_37573</name>
</gene>
<comment type="caution">
    <text evidence="1">The sequence shown here is derived from an EMBL/GenBank/DDBJ whole genome shotgun (WGS) entry which is preliminary data.</text>
</comment>
<accession>A0ACB9ADV1</accession>
<organism evidence="1 2">
    <name type="scientific">Cichorium intybus</name>
    <name type="common">Chicory</name>
    <dbReference type="NCBI Taxonomy" id="13427"/>
    <lineage>
        <taxon>Eukaryota</taxon>
        <taxon>Viridiplantae</taxon>
        <taxon>Streptophyta</taxon>
        <taxon>Embryophyta</taxon>
        <taxon>Tracheophyta</taxon>
        <taxon>Spermatophyta</taxon>
        <taxon>Magnoliopsida</taxon>
        <taxon>eudicotyledons</taxon>
        <taxon>Gunneridae</taxon>
        <taxon>Pentapetalae</taxon>
        <taxon>asterids</taxon>
        <taxon>campanulids</taxon>
        <taxon>Asterales</taxon>
        <taxon>Asteraceae</taxon>
        <taxon>Cichorioideae</taxon>
        <taxon>Cichorieae</taxon>
        <taxon>Cichoriinae</taxon>
        <taxon>Cichorium</taxon>
    </lineage>
</organism>
<reference evidence="1 2" key="2">
    <citation type="journal article" date="2022" name="Mol. Ecol. Resour.">
        <title>The genomes of chicory, endive, great burdock and yacon provide insights into Asteraceae paleo-polyploidization history and plant inulin production.</title>
        <authorList>
            <person name="Fan W."/>
            <person name="Wang S."/>
            <person name="Wang H."/>
            <person name="Wang A."/>
            <person name="Jiang F."/>
            <person name="Liu H."/>
            <person name="Zhao H."/>
            <person name="Xu D."/>
            <person name="Zhang Y."/>
        </authorList>
    </citation>
    <scope>NUCLEOTIDE SEQUENCE [LARGE SCALE GENOMIC DNA]</scope>
    <source>
        <strain evidence="2">cv. Punajuju</strain>
        <tissue evidence="1">Leaves</tissue>
    </source>
</reference>
<evidence type="ECO:0000313" key="2">
    <source>
        <dbReference type="Proteomes" id="UP001055811"/>
    </source>
</evidence>
<protein>
    <submittedName>
        <fullName evidence="1">Uncharacterized protein</fullName>
    </submittedName>
</protein>
<evidence type="ECO:0000313" key="1">
    <source>
        <dbReference type="EMBL" id="KAI3708404.1"/>
    </source>
</evidence>
<proteinExistence type="predicted"/>
<dbReference type="Proteomes" id="UP001055811">
    <property type="component" value="Linkage Group LG07"/>
</dbReference>
<reference evidence="2" key="1">
    <citation type="journal article" date="2022" name="Mol. Ecol. Resour.">
        <title>The genomes of chicory, endive, great burdock and yacon provide insights into Asteraceae palaeo-polyploidization history and plant inulin production.</title>
        <authorList>
            <person name="Fan W."/>
            <person name="Wang S."/>
            <person name="Wang H."/>
            <person name="Wang A."/>
            <person name="Jiang F."/>
            <person name="Liu H."/>
            <person name="Zhao H."/>
            <person name="Xu D."/>
            <person name="Zhang Y."/>
        </authorList>
    </citation>
    <scope>NUCLEOTIDE SEQUENCE [LARGE SCALE GENOMIC DNA]</scope>
    <source>
        <strain evidence="2">cv. Punajuju</strain>
    </source>
</reference>